<gene>
    <name evidence="1" type="ORF">JCM19241_2692</name>
</gene>
<dbReference type="EMBL" id="BBSC01000001">
    <property type="protein sequence ID" value="GAM73237.1"/>
    <property type="molecule type" value="Genomic_DNA"/>
</dbReference>
<name>A0A0B8Q8F4_9VIBR</name>
<evidence type="ECO:0000313" key="1">
    <source>
        <dbReference type="EMBL" id="GAM73237.1"/>
    </source>
</evidence>
<dbReference type="AlphaFoldDB" id="A0A0B8Q8F4"/>
<proteinExistence type="predicted"/>
<organism evidence="1 2">
    <name type="scientific">Vibrio ishigakensis</name>
    <dbReference type="NCBI Taxonomy" id="1481914"/>
    <lineage>
        <taxon>Bacteria</taxon>
        <taxon>Pseudomonadati</taxon>
        <taxon>Pseudomonadota</taxon>
        <taxon>Gammaproteobacteria</taxon>
        <taxon>Vibrionales</taxon>
        <taxon>Vibrionaceae</taxon>
        <taxon>Vibrio</taxon>
    </lineage>
</organism>
<dbReference type="Proteomes" id="UP000031666">
    <property type="component" value="Unassembled WGS sequence"/>
</dbReference>
<evidence type="ECO:0000313" key="2">
    <source>
        <dbReference type="Proteomes" id="UP000031666"/>
    </source>
</evidence>
<accession>A0A0B8Q8F4</accession>
<protein>
    <submittedName>
        <fullName evidence="1">Uncharacterized protein</fullName>
    </submittedName>
</protein>
<sequence>MLGALIAPAHADTSLVDRDITFEAYVETLKSQAIEEAFALIQSIKPLKMSPSSTGP</sequence>
<dbReference type="STRING" id="1481914.JCM19241_2692"/>
<reference evidence="1 2" key="1">
    <citation type="submission" date="2015-01" db="EMBL/GenBank/DDBJ databases">
        <title>Vibrio sp. C94 JCM 19241 whole genome shotgun sequence.</title>
        <authorList>
            <person name="Sawabe T."/>
            <person name="Meirelles P."/>
            <person name="Feng G."/>
            <person name="Sayaka M."/>
            <person name="Hattori M."/>
            <person name="Ohkuma M."/>
        </authorList>
    </citation>
    <scope>NUCLEOTIDE SEQUENCE [LARGE SCALE GENOMIC DNA]</scope>
    <source>
        <strain evidence="2">JCM 19241</strain>
    </source>
</reference>
<comment type="caution">
    <text evidence="1">The sequence shown here is derived from an EMBL/GenBank/DDBJ whole genome shotgun (WGS) entry which is preliminary data.</text>
</comment>
<reference evidence="1 2" key="2">
    <citation type="submission" date="2015-01" db="EMBL/GenBank/DDBJ databases">
        <authorList>
            <consortium name="NBRP consortium"/>
            <person name="Sawabe T."/>
            <person name="Meirelles P."/>
            <person name="Feng G."/>
            <person name="Sayaka M."/>
            <person name="Hattori M."/>
            <person name="Ohkuma M."/>
        </authorList>
    </citation>
    <scope>NUCLEOTIDE SEQUENCE [LARGE SCALE GENOMIC DNA]</scope>
    <source>
        <strain evidence="2">JCM 19241</strain>
    </source>
</reference>